<keyword evidence="7" id="KW-1185">Reference proteome</keyword>
<dbReference type="InterPro" id="IPR001661">
    <property type="entry name" value="Glyco_hydro_37"/>
</dbReference>
<accession>A0A9P0JK71</accession>
<reference evidence="6" key="1">
    <citation type="submission" date="2022-02" db="EMBL/GenBank/DDBJ databases">
        <authorList>
            <person name="King R."/>
        </authorList>
    </citation>
    <scope>NUCLEOTIDE SEQUENCE</scope>
</reference>
<keyword evidence="5" id="KW-0326">Glycosidase</keyword>
<dbReference type="AlphaFoldDB" id="A0A9P0JK71"/>
<dbReference type="PANTHER" id="PTHR23403:SF1">
    <property type="entry name" value="TREHALASE"/>
    <property type="match status" value="1"/>
</dbReference>
<dbReference type="Proteomes" id="UP001154329">
    <property type="component" value="Chromosome 4"/>
</dbReference>
<dbReference type="GO" id="GO:0005993">
    <property type="term" value="P:trehalose catabolic process"/>
    <property type="evidence" value="ECO:0007669"/>
    <property type="project" value="TreeGrafter"/>
</dbReference>
<evidence type="ECO:0000313" key="7">
    <source>
        <dbReference type="Proteomes" id="UP001154329"/>
    </source>
</evidence>
<dbReference type="SUPFAM" id="SSF48208">
    <property type="entry name" value="Six-hairpin glycosidases"/>
    <property type="match status" value="1"/>
</dbReference>
<dbReference type="PANTHER" id="PTHR23403">
    <property type="entry name" value="TREHALASE"/>
    <property type="match status" value="1"/>
</dbReference>
<reference evidence="6" key="2">
    <citation type="submission" date="2022-10" db="EMBL/GenBank/DDBJ databases">
        <authorList>
            <consortium name="ENA_rothamsted_submissions"/>
            <consortium name="culmorum"/>
            <person name="King R."/>
        </authorList>
    </citation>
    <scope>NUCLEOTIDE SEQUENCE</scope>
</reference>
<evidence type="ECO:0000256" key="5">
    <source>
        <dbReference type="RuleBase" id="RU361180"/>
    </source>
</evidence>
<evidence type="ECO:0000256" key="4">
    <source>
        <dbReference type="ARBA" id="ARBA00019905"/>
    </source>
</evidence>
<evidence type="ECO:0000256" key="2">
    <source>
        <dbReference type="ARBA" id="ARBA00005615"/>
    </source>
</evidence>
<gene>
    <name evidence="6" type="ORF">APHIGO_LOCUS11221</name>
</gene>
<dbReference type="Pfam" id="PF01204">
    <property type="entry name" value="Trehalase"/>
    <property type="match status" value="1"/>
</dbReference>
<organism evidence="6 7">
    <name type="scientific">Aphis gossypii</name>
    <name type="common">Cotton aphid</name>
    <dbReference type="NCBI Taxonomy" id="80765"/>
    <lineage>
        <taxon>Eukaryota</taxon>
        <taxon>Metazoa</taxon>
        <taxon>Ecdysozoa</taxon>
        <taxon>Arthropoda</taxon>
        <taxon>Hexapoda</taxon>
        <taxon>Insecta</taxon>
        <taxon>Pterygota</taxon>
        <taxon>Neoptera</taxon>
        <taxon>Paraneoptera</taxon>
        <taxon>Hemiptera</taxon>
        <taxon>Sternorrhyncha</taxon>
        <taxon>Aphidomorpha</taxon>
        <taxon>Aphidoidea</taxon>
        <taxon>Aphididae</taxon>
        <taxon>Aphidini</taxon>
        <taxon>Aphis</taxon>
        <taxon>Aphis</taxon>
    </lineage>
</organism>
<comment type="catalytic activity">
    <reaction evidence="1 5">
        <text>alpha,alpha-trehalose + H2O = alpha-D-glucose + beta-D-glucose</text>
        <dbReference type="Rhea" id="RHEA:32675"/>
        <dbReference type="ChEBI" id="CHEBI:15377"/>
        <dbReference type="ChEBI" id="CHEBI:15903"/>
        <dbReference type="ChEBI" id="CHEBI:16551"/>
        <dbReference type="ChEBI" id="CHEBI:17925"/>
        <dbReference type="EC" id="3.2.1.28"/>
    </reaction>
</comment>
<evidence type="ECO:0000256" key="1">
    <source>
        <dbReference type="ARBA" id="ARBA00001576"/>
    </source>
</evidence>
<evidence type="ECO:0000256" key="3">
    <source>
        <dbReference type="ARBA" id="ARBA00012757"/>
    </source>
</evidence>
<protein>
    <recommendedName>
        <fullName evidence="4 5">Trehalase</fullName>
        <ecNumber evidence="3 5">3.2.1.28</ecNumber>
    </recommendedName>
    <alternativeName>
        <fullName evidence="5">Alpha-trehalose glucohydrolase</fullName>
    </alternativeName>
</protein>
<evidence type="ECO:0000313" key="6">
    <source>
        <dbReference type="EMBL" id="CAH1737765.1"/>
    </source>
</evidence>
<proteinExistence type="inferred from homology"/>
<dbReference type="GO" id="GO:0004555">
    <property type="term" value="F:alpha,alpha-trehalase activity"/>
    <property type="evidence" value="ECO:0007669"/>
    <property type="project" value="UniProtKB-EC"/>
</dbReference>
<dbReference type="PRINTS" id="PR00744">
    <property type="entry name" value="GLHYDRLASE37"/>
</dbReference>
<dbReference type="EMBL" id="OU899037">
    <property type="protein sequence ID" value="CAH1737765.1"/>
    <property type="molecule type" value="Genomic_DNA"/>
</dbReference>
<dbReference type="InterPro" id="IPR008928">
    <property type="entry name" value="6-hairpin_glycosidase_sf"/>
</dbReference>
<keyword evidence="5" id="KW-0378">Hydrolase</keyword>
<dbReference type="EC" id="3.2.1.28" evidence="3 5"/>
<dbReference type="Gene3D" id="1.50.10.10">
    <property type="match status" value="1"/>
</dbReference>
<dbReference type="InterPro" id="IPR012341">
    <property type="entry name" value="6hp_glycosidase-like_sf"/>
</dbReference>
<comment type="similarity">
    <text evidence="2 5">Belongs to the glycosyl hydrolase 37 family.</text>
</comment>
<sequence length="722" mass="81527">MCCGCPRTPPTLSSAACHSDDDRLLNCTGNDSDSGTGNAVTETSAGILHSCEELIPCARARALAKVVELGDDTRPAACAESPWPMIAVVTRDDHGSRRSDIMTTTAAAVATAAAGAAAWQVTTRSSDSPAAVCKMRSSATVTTTVTTVAVRLTAVLLLLMASARPATALGQLQGQYNGPYPEICPSDIYCHGELLDDIQMQQLYADSKTFVDKKLRRSEAEIIKSYRELKLRNNGRVPTRAVLTKFVEENFSDDPLVEWVPPDFVEIPTVSTYVQDQNYKNWILQLNQIWKRLARKVDEDVKVNPDRHSSIYLPNGFFIAGGRFTELYYWDSYWIIRGAILCDMKDTARGIIQNFLYLVHRFGYVPNGSRIYYLMRSQPPLLIQMAASYYTYTDDLDFIKKNIQYLEAEFNFWMTNRTIQVEKAGNTYVMGQYNTHTRGPRPESYYQDKTLAMPYSSLDDKNELYSRLKAAAETGWDFSSKHYNNFGQNTGDLSNTDPQNFIYVELNAILQANAVVLAQFFKLLGNQAKFKYYDDIGQRFQIGINALLWNEEEGIWLDYDLTTKLSRKYFYTSNFAPLWTGSYERKLRTYYGKRALDYLIVNGVINQDGTPKLICVPTSNINSTQQWDYPNCWPPLQAMVIQGLDRTNYKPAQTVAINLAKSWINTNYVGYITSGTMFEKYSALEVGTTGGGGEYTPQTGFGWTNGIVFELFRRWGHLFRST</sequence>
<name>A0A9P0JK71_APHGO</name>